<evidence type="ECO:0000256" key="3">
    <source>
        <dbReference type="ARBA" id="ARBA00012929"/>
    </source>
</evidence>
<dbReference type="Gene3D" id="3.40.50.720">
    <property type="entry name" value="NAD(P)-binding Rossmann-like Domain"/>
    <property type="match status" value="1"/>
</dbReference>
<feature type="domain" description="RmlD-like substrate binding" evidence="7">
    <location>
        <begin position="1"/>
        <end position="286"/>
    </location>
</feature>
<evidence type="ECO:0000256" key="2">
    <source>
        <dbReference type="ARBA" id="ARBA00010944"/>
    </source>
</evidence>
<dbReference type="NCBIfam" id="TIGR01214">
    <property type="entry name" value="rmlD"/>
    <property type="match status" value="1"/>
</dbReference>
<dbReference type="FunFam" id="3.40.50.720:FF:000159">
    <property type="entry name" value="dTDP-4-dehydrorhamnose reductase"/>
    <property type="match status" value="1"/>
</dbReference>
<dbReference type="InterPro" id="IPR005913">
    <property type="entry name" value="dTDP_dehydrorham_reduct"/>
</dbReference>
<dbReference type="Proteomes" id="UP000231637">
    <property type="component" value="Chromosome"/>
</dbReference>
<name>A0A2K8L271_9PROT</name>
<dbReference type="PANTHER" id="PTHR10491:SF4">
    <property type="entry name" value="METHIONINE ADENOSYLTRANSFERASE 2 SUBUNIT BETA"/>
    <property type="match status" value="1"/>
</dbReference>
<reference evidence="8 9" key="1">
    <citation type="submission" date="2016-12" db="EMBL/GenBank/DDBJ databases">
        <title>Isolation and genomic insights into novel planktonic Zetaproteobacteria from stratified waters of the Chesapeake Bay.</title>
        <authorList>
            <person name="McAllister S.M."/>
            <person name="Kato S."/>
            <person name="Chan C.S."/>
            <person name="Chiu B.K."/>
            <person name="Field E.K."/>
        </authorList>
    </citation>
    <scope>NUCLEOTIDE SEQUENCE [LARGE SCALE GENOMIC DNA]</scope>
    <source>
        <strain evidence="8 9">CP-8</strain>
    </source>
</reference>
<comment type="cofactor">
    <cofactor evidence="6">
        <name>Mg(2+)</name>
        <dbReference type="ChEBI" id="CHEBI:18420"/>
    </cofactor>
    <text evidence="6">Binds 1 Mg(2+) ion per monomer.</text>
</comment>
<proteinExistence type="inferred from homology"/>
<evidence type="ECO:0000313" key="9">
    <source>
        <dbReference type="Proteomes" id="UP000231637"/>
    </source>
</evidence>
<gene>
    <name evidence="8" type="ORF">Ga0123462_0544</name>
</gene>
<dbReference type="PANTHER" id="PTHR10491">
    <property type="entry name" value="DTDP-4-DEHYDRORHAMNOSE REDUCTASE"/>
    <property type="match status" value="1"/>
</dbReference>
<dbReference type="GO" id="GO:0019305">
    <property type="term" value="P:dTDP-rhamnose biosynthetic process"/>
    <property type="evidence" value="ECO:0007669"/>
    <property type="project" value="UniProtKB-UniPathway"/>
</dbReference>
<dbReference type="Gene3D" id="3.90.25.10">
    <property type="entry name" value="UDP-galactose 4-epimerase, domain 1"/>
    <property type="match status" value="1"/>
</dbReference>
<evidence type="ECO:0000256" key="1">
    <source>
        <dbReference type="ARBA" id="ARBA00004781"/>
    </source>
</evidence>
<comment type="catalytic activity">
    <reaction evidence="5 6">
        <text>dTDP-beta-L-rhamnose + NADP(+) = dTDP-4-dehydro-beta-L-rhamnose + NADPH + H(+)</text>
        <dbReference type="Rhea" id="RHEA:21796"/>
        <dbReference type="ChEBI" id="CHEBI:15378"/>
        <dbReference type="ChEBI" id="CHEBI:57510"/>
        <dbReference type="ChEBI" id="CHEBI:57783"/>
        <dbReference type="ChEBI" id="CHEBI:58349"/>
        <dbReference type="ChEBI" id="CHEBI:62830"/>
        <dbReference type="EC" id="1.1.1.133"/>
    </reaction>
</comment>
<organism evidence="8 9">
    <name type="scientific">Mariprofundus ferrinatatus</name>
    <dbReference type="NCBI Taxonomy" id="1921087"/>
    <lineage>
        <taxon>Bacteria</taxon>
        <taxon>Pseudomonadati</taxon>
        <taxon>Pseudomonadota</taxon>
        <taxon>Candidatius Mariprofundia</taxon>
        <taxon>Mariprofundales</taxon>
        <taxon>Mariprofundaceae</taxon>
        <taxon>Mariprofundus</taxon>
    </lineage>
</organism>
<dbReference type="EMBL" id="CP018800">
    <property type="protein sequence ID" value="ATX81415.1"/>
    <property type="molecule type" value="Genomic_DNA"/>
</dbReference>
<comment type="function">
    <text evidence="6">Catalyzes the reduction of dTDP-6-deoxy-L-lyxo-4-hexulose to yield dTDP-L-rhamnose.</text>
</comment>
<dbReference type="AlphaFoldDB" id="A0A2K8L271"/>
<evidence type="ECO:0000313" key="8">
    <source>
        <dbReference type="EMBL" id="ATX81415.1"/>
    </source>
</evidence>
<dbReference type="KEGG" id="mfn:Ga0123462_0544"/>
<keyword evidence="6 8" id="KW-0560">Oxidoreductase</keyword>
<evidence type="ECO:0000256" key="6">
    <source>
        <dbReference type="RuleBase" id="RU364082"/>
    </source>
</evidence>
<evidence type="ECO:0000259" key="7">
    <source>
        <dbReference type="Pfam" id="PF04321"/>
    </source>
</evidence>
<dbReference type="CDD" id="cd05254">
    <property type="entry name" value="dTDP_HR_like_SDR_e"/>
    <property type="match status" value="1"/>
</dbReference>
<dbReference type="OrthoDB" id="9803892at2"/>
<keyword evidence="9" id="KW-1185">Reference proteome</keyword>
<keyword evidence="6" id="KW-0521">NADP</keyword>
<dbReference type="InterPro" id="IPR036291">
    <property type="entry name" value="NAD(P)-bd_dom_sf"/>
</dbReference>
<comment type="similarity">
    <text evidence="2 6">Belongs to the dTDP-4-dehydrorhamnose reductase family.</text>
</comment>
<dbReference type="SUPFAM" id="SSF51735">
    <property type="entry name" value="NAD(P)-binding Rossmann-fold domains"/>
    <property type="match status" value="1"/>
</dbReference>
<comment type="pathway">
    <text evidence="1 6">Carbohydrate biosynthesis; dTDP-L-rhamnose biosynthesis.</text>
</comment>
<evidence type="ECO:0000256" key="5">
    <source>
        <dbReference type="ARBA" id="ARBA00048200"/>
    </source>
</evidence>
<dbReference type="RefSeq" id="WP_100264881.1">
    <property type="nucleotide sequence ID" value="NZ_CP018800.1"/>
</dbReference>
<dbReference type="InterPro" id="IPR029903">
    <property type="entry name" value="RmlD-like-bd"/>
</dbReference>
<dbReference type="UniPathway" id="UPA00124"/>
<dbReference type="GO" id="GO:0008831">
    <property type="term" value="F:dTDP-4-dehydrorhamnose reductase activity"/>
    <property type="evidence" value="ECO:0007669"/>
    <property type="project" value="UniProtKB-EC"/>
</dbReference>
<dbReference type="Pfam" id="PF04321">
    <property type="entry name" value="RmlD_sub_bind"/>
    <property type="match status" value="1"/>
</dbReference>
<protein>
    <recommendedName>
        <fullName evidence="4 6">dTDP-4-dehydrorhamnose reductase</fullName>
        <ecNumber evidence="3 6">1.1.1.133</ecNumber>
    </recommendedName>
</protein>
<dbReference type="EC" id="1.1.1.133" evidence="3 6"/>
<evidence type="ECO:0000256" key="4">
    <source>
        <dbReference type="ARBA" id="ARBA00017099"/>
    </source>
</evidence>
<accession>A0A2K8L271</accession>
<sequence>MKLLITGAKGQLGSELVRLGSSHELFAVDYDQLDITDANAVINCINNFKPDAVINAAAYTAVDRAESDVEAAFAVNRDGPTNLARACGQSDIPLIHVSTDYVFDGSAQRAYIESDTVSPLGVYGQSKLAGEDAVRNLCRKHLILRTSWVFSPHGNNFVKTMLRLGAEREGLGVVADQFGKPTSAAEIARLILETLPAAEGKWGTYHLAQPDRISWFGFAEAIFSEARRQGMELKVREVNAISTSDYPTPAKRPSNSELNCERLESVFGVSIRPWQKSLAEVIKELKNV</sequence>